<reference evidence="3" key="1">
    <citation type="journal article" date="2019" name="Int. J. Syst. Evol. Microbiol.">
        <title>The Global Catalogue of Microorganisms (GCM) 10K type strain sequencing project: providing services to taxonomists for standard genome sequencing and annotation.</title>
        <authorList>
            <consortium name="The Broad Institute Genomics Platform"/>
            <consortium name="The Broad Institute Genome Sequencing Center for Infectious Disease"/>
            <person name="Wu L."/>
            <person name="Ma J."/>
        </authorList>
    </citation>
    <scope>NUCLEOTIDE SEQUENCE [LARGE SCALE GENOMIC DNA]</scope>
    <source>
        <strain evidence="3">KLKA75</strain>
    </source>
</reference>
<sequence>MSVRRVREAYTRIAEVDRPEIWIELRPQDEVEAEAAAARGRPLAGTVVAVKGNFDVAGLRTTAGCPSYGNVAREDAPAVARLRDAGAIVLGTTNMDQFATGLVGTRSPHGAVRNAVDPAYVSGGSSSGSAVAVALGIADLALGTDTAGSGRVPAAFNGIVGFKPTYGLIPTDGVVPACRSLDCVSILARTLREAHRALGILADRPITPPPRRPGPWRVAIPAATGDLGELAPGWADAYESAAGALNTDLLPVDVSPFIEAGDLLYGGAFVAERYAAVGAFVVRGSPDLDPTVADIVAAASDIPAYRLFTERERLAELREAAMIALGEADALLLPTAPFHPTLDEVTADPVGVNARLGRFTSSTNLLGMASVAVPRGQVDGRPFGVMLLGRPGSDDHLAAIATALSP</sequence>
<protein>
    <submittedName>
        <fullName evidence="2">Allophanate hydrolase</fullName>
        <ecNumber evidence="2">3.5.1.54</ecNumber>
    </submittedName>
</protein>
<comment type="caution">
    <text evidence="2">The sequence shown here is derived from an EMBL/GenBank/DDBJ whole genome shotgun (WGS) entry which is preliminary data.</text>
</comment>
<feature type="domain" description="Amidase" evidence="1">
    <location>
        <begin position="7"/>
        <end position="202"/>
    </location>
</feature>
<name>A0ABV9UAN7_9ACTN</name>
<dbReference type="SUPFAM" id="SSF75304">
    <property type="entry name" value="Amidase signature (AS) enzymes"/>
    <property type="match status" value="1"/>
</dbReference>
<evidence type="ECO:0000313" key="3">
    <source>
        <dbReference type="Proteomes" id="UP001595872"/>
    </source>
</evidence>
<dbReference type="InterPro" id="IPR036928">
    <property type="entry name" value="AS_sf"/>
</dbReference>
<evidence type="ECO:0000259" key="1">
    <source>
        <dbReference type="Pfam" id="PF01425"/>
    </source>
</evidence>
<proteinExistence type="predicted"/>
<dbReference type="RefSeq" id="WP_378263280.1">
    <property type="nucleotide sequence ID" value="NZ_JBHSIT010000014.1"/>
</dbReference>
<dbReference type="PANTHER" id="PTHR11895:SF169">
    <property type="entry name" value="GLUTAMYL-TRNA(GLN) AMIDOTRANSFERASE"/>
    <property type="match status" value="1"/>
</dbReference>
<organism evidence="2 3">
    <name type="scientific">Actinomadura gamaensis</name>
    <dbReference type="NCBI Taxonomy" id="1763541"/>
    <lineage>
        <taxon>Bacteria</taxon>
        <taxon>Bacillati</taxon>
        <taxon>Actinomycetota</taxon>
        <taxon>Actinomycetes</taxon>
        <taxon>Streptosporangiales</taxon>
        <taxon>Thermomonosporaceae</taxon>
        <taxon>Actinomadura</taxon>
    </lineage>
</organism>
<dbReference type="NCBIfam" id="NF006043">
    <property type="entry name" value="PRK08186.1"/>
    <property type="match status" value="1"/>
</dbReference>
<evidence type="ECO:0000313" key="2">
    <source>
        <dbReference type="EMBL" id="MFC4912899.1"/>
    </source>
</evidence>
<dbReference type="Gene3D" id="1.20.58.1700">
    <property type="match status" value="1"/>
</dbReference>
<keyword evidence="2" id="KW-0378">Hydrolase</keyword>
<keyword evidence="3" id="KW-1185">Reference proteome</keyword>
<dbReference type="InterPro" id="IPR023631">
    <property type="entry name" value="Amidase_dom"/>
</dbReference>
<dbReference type="InterPro" id="IPR000120">
    <property type="entry name" value="Amidase"/>
</dbReference>
<accession>A0ABV9UAN7</accession>
<gene>
    <name evidence="2" type="ORF">ACFPCY_36755</name>
</gene>
<dbReference type="Gene3D" id="3.90.1300.10">
    <property type="entry name" value="Amidase signature (AS) domain"/>
    <property type="match status" value="1"/>
</dbReference>
<dbReference type="Proteomes" id="UP001595872">
    <property type="component" value="Unassembled WGS sequence"/>
</dbReference>
<dbReference type="GO" id="GO:0004039">
    <property type="term" value="F:allophanate hydrolase activity"/>
    <property type="evidence" value="ECO:0007669"/>
    <property type="project" value="UniProtKB-EC"/>
</dbReference>
<dbReference type="EMBL" id="JBHSIT010000014">
    <property type="protein sequence ID" value="MFC4912899.1"/>
    <property type="molecule type" value="Genomic_DNA"/>
</dbReference>
<dbReference type="Pfam" id="PF01425">
    <property type="entry name" value="Amidase"/>
    <property type="match status" value="1"/>
</dbReference>
<dbReference type="PANTHER" id="PTHR11895">
    <property type="entry name" value="TRANSAMIDASE"/>
    <property type="match status" value="1"/>
</dbReference>
<dbReference type="EC" id="3.5.1.54" evidence="2"/>